<keyword evidence="3" id="KW-1185">Reference proteome</keyword>
<feature type="region of interest" description="Disordered" evidence="1">
    <location>
        <begin position="20"/>
        <end position="57"/>
    </location>
</feature>
<dbReference type="PATRIC" id="fig|1227494.3.peg.2704"/>
<dbReference type="PROSITE" id="PS51257">
    <property type="entry name" value="PROKAR_LIPOPROTEIN"/>
    <property type="match status" value="1"/>
</dbReference>
<sequence>MRDYPRRRLLAATGTALTGAVAGCTGSDGNGDGNGEENGNSDRDAAASDPDSGADGTLLGTISLENLDDETHTIDAIVEFGDGPEHWSTHELTGDSGVELERNWPSDPGDFRVMFRLDGGEPTQVTPAELGDSSCVNVFALVDRNGELKILSDTDGGPCGDGDAAVDDAAE</sequence>
<organism evidence="2 3">
    <name type="scientific">Natrinema altunense (strain JCM 12890 / CGMCC 1.3731 / AJ2)</name>
    <dbReference type="NCBI Taxonomy" id="1227494"/>
    <lineage>
        <taxon>Archaea</taxon>
        <taxon>Methanobacteriati</taxon>
        <taxon>Methanobacteriota</taxon>
        <taxon>Stenosarchaea group</taxon>
        <taxon>Halobacteria</taxon>
        <taxon>Halobacteriales</taxon>
        <taxon>Natrialbaceae</taxon>
        <taxon>Natrinema</taxon>
    </lineage>
</organism>
<dbReference type="RefSeq" id="WP_007109951.1">
    <property type="nucleotide sequence ID" value="NZ_AOIK01000033.1"/>
</dbReference>
<evidence type="ECO:0000256" key="1">
    <source>
        <dbReference type="SAM" id="MobiDB-lite"/>
    </source>
</evidence>
<dbReference type="AlphaFoldDB" id="L9ZF66"/>
<dbReference type="EMBL" id="AOIK01000033">
    <property type="protein sequence ID" value="ELY84979.1"/>
    <property type="molecule type" value="Genomic_DNA"/>
</dbReference>
<evidence type="ECO:0000313" key="2">
    <source>
        <dbReference type="EMBL" id="ELY84979.1"/>
    </source>
</evidence>
<gene>
    <name evidence="2" type="ORF">C485_13460</name>
</gene>
<dbReference type="Proteomes" id="UP000011511">
    <property type="component" value="Unassembled WGS sequence"/>
</dbReference>
<reference evidence="2 3" key="1">
    <citation type="journal article" date="2014" name="PLoS Genet.">
        <title>Phylogenetically driven sequencing of extremely halophilic archaea reveals strategies for static and dynamic osmo-response.</title>
        <authorList>
            <person name="Becker E.A."/>
            <person name="Seitzer P.M."/>
            <person name="Tritt A."/>
            <person name="Larsen D."/>
            <person name="Krusor M."/>
            <person name="Yao A.I."/>
            <person name="Wu D."/>
            <person name="Madern D."/>
            <person name="Eisen J.A."/>
            <person name="Darling A.E."/>
            <person name="Facciotti M.T."/>
        </authorList>
    </citation>
    <scope>NUCLEOTIDE SEQUENCE [LARGE SCALE GENOMIC DNA]</scope>
    <source>
        <strain evidence="2 3">JCM 12890</strain>
    </source>
</reference>
<evidence type="ECO:0000313" key="3">
    <source>
        <dbReference type="Proteomes" id="UP000011511"/>
    </source>
</evidence>
<dbReference type="eggNOG" id="arCOG00227">
    <property type="taxonomic scope" value="Archaea"/>
</dbReference>
<protein>
    <submittedName>
        <fullName evidence="2">Uncharacterized protein</fullName>
    </submittedName>
</protein>
<name>L9ZF66_NATA2</name>
<comment type="caution">
    <text evidence="2">The sequence shown here is derived from an EMBL/GenBank/DDBJ whole genome shotgun (WGS) entry which is preliminary data.</text>
</comment>
<accession>L9ZF66</accession>
<proteinExistence type="predicted"/>